<name>A0A162I0E7_9EURO</name>
<evidence type="ECO:0000313" key="3">
    <source>
        <dbReference type="Proteomes" id="UP000242877"/>
    </source>
</evidence>
<organism evidence="2 3">
    <name type="scientific">Ascosphaera apis ARSEF 7405</name>
    <dbReference type="NCBI Taxonomy" id="392613"/>
    <lineage>
        <taxon>Eukaryota</taxon>
        <taxon>Fungi</taxon>
        <taxon>Dikarya</taxon>
        <taxon>Ascomycota</taxon>
        <taxon>Pezizomycotina</taxon>
        <taxon>Eurotiomycetes</taxon>
        <taxon>Eurotiomycetidae</taxon>
        <taxon>Onygenales</taxon>
        <taxon>Ascosphaeraceae</taxon>
        <taxon>Ascosphaera</taxon>
    </lineage>
</organism>
<comment type="caution">
    <text evidence="2">The sequence shown here is derived from an EMBL/GenBank/DDBJ whole genome shotgun (WGS) entry which is preliminary data.</text>
</comment>
<feature type="region of interest" description="Disordered" evidence="1">
    <location>
        <begin position="222"/>
        <end position="247"/>
    </location>
</feature>
<dbReference type="AlphaFoldDB" id="A0A162I0E7"/>
<keyword evidence="3" id="KW-1185">Reference proteome</keyword>
<proteinExistence type="predicted"/>
<gene>
    <name evidence="2" type="ORF">AAP_06028</name>
</gene>
<dbReference type="EMBL" id="AZGZ01000041">
    <property type="protein sequence ID" value="KZZ86993.1"/>
    <property type="molecule type" value="Genomic_DNA"/>
</dbReference>
<sequence>MGWFWTSSNNSAGNDDPTKHLDSDLKDYLKKESPAAYQLPQVAEPDYSPRAGSSSLNTTPAPTSTAPEPTKNEESTNQPPPESLFPDGRYAHLWKTYQPLETIEKQGATSSGAEKVIEQFKRRKAKLNDTALENCAEEHEALSLCFKRGGVGAKAWARFTLCRDENAKFARCYTMQAKFLQALGYASSFQSDSETEERKQMHADKLYHQMLDYERRVEEAKAAGEPIPPPESLFNPNAPPTAPKPTTNTVADTYEVPGGETLPPGMKFSKPASKLTPHERELEIRVARQQLEQRALYKMEVSDLLVEEEEAKKLRQKKMSGWFGETIGKWLS</sequence>
<dbReference type="OrthoDB" id="2103031at2759"/>
<protein>
    <recommendedName>
        <fullName evidence="4">Autophagy-related protein 6</fullName>
    </recommendedName>
</protein>
<feature type="compositionally biased region" description="Basic and acidic residues" evidence="1">
    <location>
        <begin position="16"/>
        <end position="33"/>
    </location>
</feature>
<dbReference type="Proteomes" id="UP000242877">
    <property type="component" value="Unassembled WGS sequence"/>
</dbReference>
<feature type="region of interest" description="Disordered" evidence="1">
    <location>
        <begin position="257"/>
        <end position="276"/>
    </location>
</feature>
<evidence type="ECO:0000256" key="1">
    <source>
        <dbReference type="SAM" id="MobiDB-lite"/>
    </source>
</evidence>
<evidence type="ECO:0008006" key="4">
    <source>
        <dbReference type="Google" id="ProtNLM"/>
    </source>
</evidence>
<feature type="compositionally biased region" description="Pro residues" evidence="1">
    <location>
        <begin position="226"/>
        <end position="243"/>
    </location>
</feature>
<reference evidence="2 3" key="1">
    <citation type="journal article" date="2016" name="Genome Biol. Evol.">
        <title>Divergent and convergent evolution of fungal pathogenicity.</title>
        <authorList>
            <person name="Shang Y."/>
            <person name="Xiao G."/>
            <person name="Zheng P."/>
            <person name="Cen K."/>
            <person name="Zhan S."/>
            <person name="Wang C."/>
        </authorList>
    </citation>
    <scope>NUCLEOTIDE SEQUENCE [LARGE SCALE GENOMIC DNA]</scope>
    <source>
        <strain evidence="2 3">ARSEF 7405</strain>
    </source>
</reference>
<accession>A0A162I0E7</accession>
<feature type="compositionally biased region" description="Low complexity" evidence="1">
    <location>
        <begin position="53"/>
        <end position="69"/>
    </location>
</feature>
<feature type="region of interest" description="Disordered" evidence="1">
    <location>
        <begin position="1"/>
        <end position="87"/>
    </location>
</feature>
<evidence type="ECO:0000313" key="2">
    <source>
        <dbReference type="EMBL" id="KZZ86993.1"/>
    </source>
</evidence>
<feature type="compositionally biased region" description="Polar residues" evidence="1">
    <location>
        <begin position="1"/>
        <end position="13"/>
    </location>
</feature>
<dbReference type="VEuPathDB" id="FungiDB:AAP_06028"/>